<dbReference type="EMBL" id="CP003811">
    <property type="protein sequence ID" value="AIQ92094.1"/>
    <property type="molecule type" value="Genomic_DNA"/>
</dbReference>
<evidence type="ECO:0000313" key="3">
    <source>
        <dbReference type="EMBL" id="AIQ92094.1"/>
    </source>
</evidence>
<dbReference type="PROSITE" id="PS51257">
    <property type="entry name" value="PROKAR_LIPOPROTEIN"/>
    <property type="match status" value="1"/>
</dbReference>
<dbReference type="NCBIfam" id="TIGR02522">
    <property type="entry name" value="pilus_cpaD"/>
    <property type="match status" value="1"/>
</dbReference>
<dbReference type="RefSeq" id="WP_051976176.1">
    <property type="nucleotide sequence ID" value="NZ_CP003811.1"/>
</dbReference>
<organism evidence="3 4">
    <name type="scientific">Methylobacterium oryzae CBMB20</name>
    <dbReference type="NCBI Taxonomy" id="693986"/>
    <lineage>
        <taxon>Bacteria</taxon>
        <taxon>Pseudomonadati</taxon>
        <taxon>Pseudomonadota</taxon>
        <taxon>Alphaproteobacteria</taxon>
        <taxon>Hyphomicrobiales</taxon>
        <taxon>Methylobacteriaceae</taxon>
        <taxon>Methylobacterium</taxon>
    </lineage>
</organism>
<protein>
    <submittedName>
        <fullName evidence="3">Pilus (Caulobacter type) biogenesis lipoprotein CpaD</fullName>
    </submittedName>
</protein>
<name>A0A089QBZ5_9HYPH</name>
<dbReference type="HOGENOM" id="CLU_098988_0_0_5"/>
<dbReference type="STRING" id="693986.MOC_4339"/>
<accession>A0A089QBZ5</accession>
<dbReference type="AlphaFoldDB" id="A0A089QBZ5"/>
<dbReference type="InterPro" id="IPR013361">
    <property type="entry name" value="Pilus_CpaD"/>
</dbReference>
<dbReference type="Pfam" id="PF09476">
    <property type="entry name" value="Pilus_CpaD"/>
    <property type="match status" value="1"/>
</dbReference>
<gene>
    <name evidence="3" type="primary">cpaD</name>
    <name evidence="3" type="ORF">MOC_4339</name>
</gene>
<keyword evidence="4" id="KW-1185">Reference proteome</keyword>
<feature type="region of interest" description="Disordered" evidence="1">
    <location>
        <begin position="223"/>
        <end position="247"/>
    </location>
</feature>
<proteinExistence type="predicted"/>
<dbReference type="InterPro" id="IPR019027">
    <property type="entry name" value="Pilus_biogenesis_CpaD-related"/>
</dbReference>
<evidence type="ECO:0000256" key="2">
    <source>
        <dbReference type="SAM" id="SignalP"/>
    </source>
</evidence>
<reference evidence="3 4" key="1">
    <citation type="journal article" date="2014" name="PLoS ONE">
        <title>Genome Information of Methylobacterium oryzae, a Plant-Probiotic Methylotroph in the Phyllosphere.</title>
        <authorList>
            <person name="Kwak M.J."/>
            <person name="Jeong H."/>
            <person name="Madhaiyan M."/>
            <person name="Lee Y."/>
            <person name="Sa T.M."/>
            <person name="Oh T.K."/>
            <person name="Kim J.F."/>
        </authorList>
    </citation>
    <scope>NUCLEOTIDE SEQUENCE [LARGE SCALE GENOMIC DNA]</scope>
    <source>
        <strain evidence="3 4">CBMB20</strain>
    </source>
</reference>
<keyword evidence="3" id="KW-0449">Lipoprotein</keyword>
<feature type="chain" id="PRO_5001849183" evidence="2">
    <location>
        <begin position="27"/>
        <end position="247"/>
    </location>
</feature>
<keyword evidence="2" id="KW-0732">Signal</keyword>
<sequence>MTGRPPPTLPRRAASLLAACTLGALAAACKSDPATTGGIDVTDYRARHPIVLTDGARNLDVFPTGVGHLDPRQAADVDAFMLEYRRYGRGALLMEVPQGVPPNQVAAVQRTASVLGRFGTQNGIGVREITVTGYVVTAPTLAAPIRLSFQRMQAKVSDACGLWPQDLGTRSFAYDYSNQPSWNLGCATQSNVAAQVADPVDLVRGRPEGRIDTVKRVRDIGQLRDGKDPSTTWRQDGQTAVKSQVTN</sequence>
<evidence type="ECO:0000256" key="1">
    <source>
        <dbReference type="SAM" id="MobiDB-lite"/>
    </source>
</evidence>
<feature type="signal peptide" evidence="2">
    <location>
        <begin position="1"/>
        <end position="26"/>
    </location>
</feature>
<dbReference type="KEGG" id="mor:MOC_4339"/>
<feature type="compositionally biased region" description="Polar residues" evidence="1">
    <location>
        <begin position="229"/>
        <end position="247"/>
    </location>
</feature>
<evidence type="ECO:0000313" key="4">
    <source>
        <dbReference type="Proteomes" id="UP000029492"/>
    </source>
</evidence>
<dbReference type="eggNOG" id="COG5461">
    <property type="taxonomic scope" value="Bacteria"/>
</dbReference>
<dbReference type="Proteomes" id="UP000029492">
    <property type="component" value="Chromosome"/>
</dbReference>